<organism evidence="12">
    <name type="scientific">Fopius arisanus</name>
    <dbReference type="NCBI Taxonomy" id="64838"/>
    <lineage>
        <taxon>Eukaryota</taxon>
        <taxon>Metazoa</taxon>
        <taxon>Ecdysozoa</taxon>
        <taxon>Arthropoda</taxon>
        <taxon>Hexapoda</taxon>
        <taxon>Insecta</taxon>
        <taxon>Pterygota</taxon>
        <taxon>Neoptera</taxon>
        <taxon>Endopterygota</taxon>
        <taxon>Hymenoptera</taxon>
        <taxon>Apocrita</taxon>
        <taxon>Ichneumonoidea</taxon>
        <taxon>Braconidae</taxon>
        <taxon>Opiinae</taxon>
        <taxon>Fopius</taxon>
    </lineage>
</organism>
<evidence type="ECO:0000256" key="3">
    <source>
        <dbReference type="ARBA" id="ARBA00022527"/>
    </source>
</evidence>
<dbReference type="GeneID" id="105271719"/>
<dbReference type="GO" id="GO:0045087">
    <property type="term" value="P:innate immune response"/>
    <property type="evidence" value="ECO:0007669"/>
    <property type="project" value="UniProtKB-ARBA"/>
</dbReference>
<dbReference type="FunFam" id="1.10.510.10:FF:000754">
    <property type="entry name" value="Interleukin-1 receptor-associated kinase"/>
    <property type="match status" value="1"/>
</dbReference>
<dbReference type="SMART" id="SM00220">
    <property type="entry name" value="S_TKc"/>
    <property type="match status" value="1"/>
</dbReference>
<dbReference type="EMBL" id="GBYB01003215">
    <property type="protein sequence ID" value="JAG72982.1"/>
    <property type="molecule type" value="Transcribed_RNA"/>
</dbReference>
<dbReference type="InterPro" id="IPR011009">
    <property type="entry name" value="Kinase-like_dom_sf"/>
</dbReference>
<evidence type="ECO:0000256" key="7">
    <source>
        <dbReference type="ARBA" id="ARBA00022840"/>
    </source>
</evidence>
<dbReference type="CTD" id="43283"/>
<dbReference type="Pfam" id="PF00531">
    <property type="entry name" value="Death"/>
    <property type="match status" value="1"/>
</dbReference>
<dbReference type="KEGG" id="fas:105271719"/>
<dbReference type="EC" id="2.7.11.1" evidence="2"/>
<evidence type="ECO:0000256" key="10">
    <source>
        <dbReference type="PROSITE-ProRule" id="PRU10141"/>
    </source>
</evidence>
<accession>A0A9R1TLN4</accession>
<dbReference type="InterPro" id="IPR000488">
    <property type="entry name" value="Death_dom"/>
</dbReference>
<evidence type="ECO:0000313" key="12">
    <source>
        <dbReference type="EMBL" id="JAG72982.1"/>
    </source>
</evidence>
<keyword evidence="4" id="KW-0808">Transferase</keyword>
<accession>A0A0C9R5K5</accession>
<evidence type="ECO:0000313" key="14">
    <source>
        <dbReference type="RefSeq" id="XP_011311740.1"/>
    </source>
</evidence>
<dbReference type="GO" id="GO:0007165">
    <property type="term" value="P:signal transduction"/>
    <property type="evidence" value="ECO:0007669"/>
    <property type="project" value="InterPro"/>
</dbReference>
<feature type="domain" description="Protein kinase" evidence="11">
    <location>
        <begin position="230"/>
        <end position="514"/>
    </location>
</feature>
<evidence type="ECO:0000256" key="4">
    <source>
        <dbReference type="ARBA" id="ARBA00022679"/>
    </source>
</evidence>
<evidence type="ECO:0000313" key="13">
    <source>
        <dbReference type="Proteomes" id="UP000694866"/>
    </source>
</evidence>
<dbReference type="SUPFAM" id="SSF56112">
    <property type="entry name" value="Protein kinase-like (PK-like)"/>
    <property type="match status" value="1"/>
</dbReference>
<dbReference type="InterPro" id="IPR011029">
    <property type="entry name" value="DEATH-like_dom_sf"/>
</dbReference>
<dbReference type="Gene3D" id="1.10.533.10">
    <property type="entry name" value="Death Domain, Fas"/>
    <property type="match status" value="1"/>
</dbReference>
<name>A0A0C9R5K5_9HYME</name>
<dbReference type="GO" id="GO:0005524">
    <property type="term" value="F:ATP binding"/>
    <property type="evidence" value="ECO:0007669"/>
    <property type="project" value="UniProtKB-UniRule"/>
</dbReference>
<keyword evidence="6 14" id="KW-0418">Kinase</keyword>
<evidence type="ECO:0000256" key="1">
    <source>
        <dbReference type="ARBA" id="ARBA00008718"/>
    </source>
</evidence>
<dbReference type="PANTHER" id="PTHR48006">
    <property type="entry name" value="LEUCINE-RICH REPEAT-CONTAINING PROTEIN DDB_G0281931-RELATED"/>
    <property type="match status" value="1"/>
</dbReference>
<dbReference type="PROSITE" id="PS00108">
    <property type="entry name" value="PROTEIN_KINASE_ST"/>
    <property type="match status" value="1"/>
</dbReference>
<dbReference type="Gene3D" id="3.30.200.20">
    <property type="entry name" value="Phosphorylase Kinase, domain 1"/>
    <property type="match status" value="1"/>
</dbReference>
<dbReference type="InterPro" id="IPR000719">
    <property type="entry name" value="Prot_kinase_dom"/>
</dbReference>
<dbReference type="PANTHER" id="PTHR48006:SF102">
    <property type="entry name" value="LEUCINE-RICH REPEAT-CONTAINING PROTEIN DDB_G0281931-RELATED"/>
    <property type="match status" value="1"/>
</dbReference>
<evidence type="ECO:0000256" key="8">
    <source>
        <dbReference type="ARBA" id="ARBA00047899"/>
    </source>
</evidence>
<protein>
    <recommendedName>
        <fullName evidence="2">non-specific serine/threonine protein kinase</fullName>
        <ecNumber evidence="2">2.7.11.1</ecNumber>
    </recommendedName>
</protein>
<evidence type="ECO:0000259" key="11">
    <source>
        <dbReference type="PROSITE" id="PS50011"/>
    </source>
</evidence>
<evidence type="ECO:0000256" key="2">
    <source>
        <dbReference type="ARBA" id="ARBA00012513"/>
    </source>
</evidence>
<dbReference type="FunFam" id="1.10.533.10:FF:000094">
    <property type="entry name" value="Interleukin-1 receptor-associated kinase"/>
    <property type="match status" value="1"/>
</dbReference>
<dbReference type="PROSITE" id="PS00107">
    <property type="entry name" value="PROTEIN_KINASE_ATP"/>
    <property type="match status" value="1"/>
</dbReference>
<dbReference type="AlphaFoldDB" id="A0A0C9R5K5"/>
<dbReference type="InterPro" id="IPR008271">
    <property type="entry name" value="Ser/Thr_kinase_AS"/>
</dbReference>
<dbReference type="GO" id="GO:0004674">
    <property type="term" value="F:protein serine/threonine kinase activity"/>
    <property type="evidence" value="ECO:0007669"/>
    <property type="project" value="UniProtKB-KW"/>
</dbReference>
<dbReference type="Pfam" id="PF00069">
    <property type="entry name" value="Pkinase"/>
    <property type="match status" value="1"/>
</dbReference>
<dbReference type="CDD" id="cd08307">
    <property type="entry name" value="Death_Pelle"/>
    <property type="match status" value="1"/>
</dbReference>
<reference evidence="12" key="1">
    <citation type="submission" date="2015-01" db="EMBL/GenBank/DDBJ databases">
        <title>Transcriptome Assembly of Fopius arisanus.</title>
        <authorList>
            <person name="Geib S."/>
        </authorList>
    </citation>
    <scope>NUCLEOTIDE SEQUENCE</scope>
</reference>
<dbReference type="OrthoDB" id="4062651at2759"/>
<keyword evidence="13" id="KW-1185">Reference proteome</keyword>
<comment type="catalytic activity">
    <reaction evidence="9">
        <text>L-seryl-[protein] + ATP = O-phospho-L-seryl-[protein] + ADP + H(+)</text>
        <dbReference type="Rhea" id="RHEA:17989"/>
        <dbReference type="Rhea" id="RHEA-COMP:9863"/>
        <dbReference type="Rhea" id="RHEA-COMP:11604"/>
        <dbReference type="ChEBI" id="CHEBI:15378"/>
        <dbReference type="ChEBI" id="CHEBI:29999"/>
        <dbReference type="ChEBI" id="CHEBI:30616"/>
        <dbReference type="ChEBI" id="CHEBI:83421"/>
        <dbReference type="ChEBI" id="CHEBI:456216"/>
        <dbReference type="EC" id="2.7.11.1"/>
    </reaction>
</comment>
<dbReference type="Gene3D" id="1.10.510.10">
    <property type="entry name" value="Transferase(Phosphotransferase) domain 1"/>
    <property type="match status" value="1"/>
</dbReference>
<dbReference type="InterPro" id="IPR017441">
    <property type="entry name" value="Protein_kinase_ATP_BS"/>
</dbReference>
<evidence type="ECO:0000256" key="6">
    <source>
        <dbReference type="ARBA" id="ARBA00022777"/>
    </source>
</evidence>
<dbReference type="SUPFAM" id="SSF47986">
    <property type="entry name" value="DEATH domain"/>
    <property type="match status" value="1"/>
</dbReference>
<gene>
    <name evidence="12" type="primary">pll_1</name>
    <name evidence="14" type="synonym">pll</name>
    <name evidence="12" type="ORF">g.29687</name>
</gene>
<dbReference type="InterPro" id="IPR051824">
    <property type="entry name" value="LRR_Rcpt-Like_S/T_Kinase"/>
</dbReference>
<dbReference type="RefSeq" id="XP_011311740.1">
    <property type="nucleotide sequence ID" value="XM_011313438.1"/>
</dbReference>
<dbReference type="Proteomes" id="UP000694866">
    <property type="component" value="Unplaced"/>
</dbReference>
<keyword evidence="3" id="KW-0723">Serine/threonine-protein kinase</keyword>
<keyword evidence="5 10" id="KW-0547">Nucleotide-binding</keyword>
<proteinExistence type="inferred from homology"/>
<feature type="binding site" evidence="10">
    <location>
        <position position="258"/>
    </location>
    <ligand>
        <name>ATP</name>
        <dbReference type="ChEBI" id="CHEBI:30616"/>
    </ligand>
</feature>
<evidence type="ECO:0000256" key="5">
    <source>
        <dbReference type="ARBA" id="ARBA00022741"/>
    </source>
</evidence>
<comment type="catalytic activity">
    <reaction evidence="8">
        <text>L-threonyl-[protein] + ATP = O-phospho-L-threonyl-[protein] + ADP + H(+)</text>
        <dbReference type="Rhea" id="RHEA:46608"/>
        <dbReference type="Rhea" id="RHEA-COMP:11060"/>
        <dbReference type="Rhea" id="RHEA-COMP:11605"/>
        <dbReference type="ChEBI" id="CHEBI:15378"/>
        <dbReference type="ChEBI" id="CHEBI:30013"/>
        <dbReference type="ChEBI" id="CHEBI:30616"/>
        <dbReference type="ChEBI" id="CHEBI:61977"/>
        <dbReference type="ChEBI" id="CHEBI:456216"/>
        <dbReference type="EC" id="2.7.11.1"/>
    </reaction>
</comment>
<dbReference type="InterPro" id="IPR037924">
    <property type="entry name" value="Pelle_death"/>
</dbReference>
<comment type="similarity">
    <text evidence="1">Belongs to the protein kinase superfamily. TKL Ser/Thr protein kinase family. Pelle subfamily.</text>
</comment>
<sequence length="514" mass="58716">MSQSVNDKEIVYIYDLPFFERDELCKLLNQNDSWEELAGTWMNYARSTISSLQQEKNPTDHLLELWGHHNHTISELFGLLSQMQHYRAMLVLKRFVHSKYHKLIERGQGNLQAVLGRKKQSQKDSKIGTQNFNHATHQIPVVEKMLIPRNRGIRDSVKIMNKPEICSPLQAVPSNSNNLLVVTPGAGSRLSSIPARAGTRCLKGHGFSFGKETTLPQISYEELSRATDRWNPERVLGKGGFGTVFRGLWKNTEVAIKKIERKGPETDDSYIQQLQQLLRELTILNSRPHENILSLYAFSMGGDAPCLVYQFMANGSVADRLQLKYGSQPLTWLQRHEIAKGTARGLQYLHEIGEKPLIHGDIKSANILLDKNFEPRIGDFGLAREGSQEDSMKISKIQGTRPYLPDEFLMNKTLSKKVDTYSYGVVMFELATGLPIYDESRSDHKYLKDLVNYWFETKKDLSQLMDRKAGVANKEVYNHLILVGNWCSNGLAIHRPEMAAVFQKLNFNIFYQRT</sequence>
<reference evidence="14" key="2">
    <citation type="submission" date="2025-04" db="UniProtKB">
        <authorList>
            <consortium name="RefSeq"/>
        </authorList>
    </citation>
    <scope>IDENTIFICATION</scope>
    <source>
        <strain evidence="14">USDA-PBARC FA_bdor</strain>
        <tissue evidence="14">Whole organism</tissue>
    </source>
</reference>
<keyword evidence="7 10" id="KW-0067">ATP-binding</keyword>
<evidence type="ECO:0000256" key="9">
    <source>
        <dbReference type="ARBA" id="ARBA00048679"/>
    </source>
</evidence>
<dbReference type="PROSITE" id="PS50011">
    <property type="entry name" value="PROTEIN_KINASE_DOM"/>
    <property type="match status" value="1"/>
</dbReference>